<dbReference type="GO" id="GO:0030670">
    <property type="term" value="C:phagocytic vesicle membrane"/>
    <property type="evidence" value="ECO:0007669"/>
    <property type="project" value="UniProtKB-ARBA"/>
</dbReference>
<evidence type="ECO:0000256" key="5">
    <source>
        <dbReference type="ARBA" id="ARBA00023180"/>
    </source>
</evidence>
<dbReference type="Proteomes" id="UP000335636">
    <property type="component" value="Unassembled WGS sequence"/>
</dbReference>
<dbReference type="FunFam" id="3.30.500.10:FF:000013">
    <property type="entry name" value="Histocompatibility 2, blastocyst"/>
    <property type="match status" value="1"/>
</dbReference>
<dbReference type="Gene3D" id="3.30.500.10">
    <property type="entry name" value="MHC class I-like antigen recognition-like"/>
    <property type="match status" value="1"/>
</dbReference>
<dbReference type="InterPro" id="IPR011161">
    <property type="entry name" value="MHC_I-like_Ag-recog"/>
</dbReference>
<evidence type="ECO:0000256" key="1">
    <source>
        <dbReference type="ARBA" id="ARBA00004167"/>
    </source>
</evidence>
<dbReference type="GO" id="GO:0006955">
    <property type="term" value="P:immune response"/>
    <property type="evidence" value="ECO:0007669"/>
    <property type="project" value="TreeGrafter"/>
</dbReference>
<feature type="chain" id="PRO_5022825081" description="MHC class I-like antigen recognition-like domain-containing protein" evidence="6">
    <location>
        <begin position="22"/>
        <end position="166"/>
    </location>
</feature>
<feature type="signal peptide" evidence="6">
    <location>
        <begin position="1"/>
        <end position="21"/>
    </location>
</feature>
<evidence type="ECO:0000256" key="4">
    <source>
        <dbReference type="ARBA" id="ARBA00023136"/>
    </source>
</evidence>
<dbReference type="SUPFAM" id="SSF54452">
    <property type="entry name" value="MHC antigen-recognition domain"/>
    <property type="match status" value="1"/>
</dbReference>
<dbReference type="GO" id="GO:0098553">
    <property type="term" value="C:lumenal side of endoplasmic reticulum membrane"/>
    <property type="evidence" value="ECO:0007669"/>
    <property type="project" value="UniProtKB-ARBA"/>
</dbReference>
<accession>A0A5E4D5P4</accession>
<dbReference type="EMBL" id="CABDUW010003586">
    <property type="protein sequence ID" value="VTJ89475.1"/>
    <property type="molecule type" value="Genomic_DNA"/>
</dbReference>
<dbReference type="GO" id="GO:0002486">
    <property type="term" value="P:antigen processing and presentation of endogenous peptide antigen via MHC class I via ER pathway, TAP-independent"/>
    <property type="evidence" value="ECO:0007669"/>
    <property type="project" value="TreeGrafter"/>
</dbReference>
<evidence type="ECO:0000256" key="2">
    <source>
        <dbReference type="ARBA" id="ARBA00022451"/>
    </source>
</evidence>
<dbReference type="GO" id="GO:0001916">
    <property type="term" value="P:positive regulation of T cell mediated cytotoxicity"/>
    <property type="evidence" value="ECO:0007669"/>
    <property type="project" value="TreeGrafter"/>
</dbReference>
<evidence type="ECO:0000313" key="8">
    <source>
        <dbReference type="EMBL" id="VTJ89475.1"/>
    </source>
</evidence>
<dbReference type="InterPro" id="IPR037055">
    <property type="entry name" value="MHC_I-like_Ag-recog_sf"/>
</dbReference>
<evidence type="ECO:0000256" key="6">
    <source>
        <dbReference type="SAM" id="SignalP"/>
    </source>
</evidence>
<dbReference type="PANTHER" id="PTHR16675">
    <property type="entry name" value="MHC CLASS I-RELATED"/>
    <property type="match status" value="1"/>
</dbReference>
<protein>
    <recommendedName>
        <fullName evidence="7">MHC class I-like antigen recognition-like domain-containing protein</fullName>
    </recommendedName>
</protein>
<organism evidence="8 9">
    <name type="scientific">Marmota monax</name>
    <name type="common">Woodchuck</name>
    <dbReference type="NCBI Taxonomy" id="9995"/>
    <lineage>
        <taxon>Eukaryota</taxon>
        <taxon>Metazoa</taxon>
        <taxon>Chordata</taxon>
        <taxon>Craniata</taxon>
        <taxon>Vertebrata</taxon>
        <taxon>Euteleostomi</taxon>
        <taxon>Mammalia</taxon>
        <taxon>Eutheria</taxon>
        <taxon>Euarchontoglires</taxon>
        <taxon>Glires</taxon>
        <taxon>Rodentia</taxon>
        <taxon>Sciuromorpha</taxon>
        <taxon>Sciuridae</taxon>
        <taxon>Xerinae</taxon>
        <taxon>Marmotini</taxon>
        <taxon>Marmota</taxon>
    </lineage>
</organism>
<dbReference type="GO" id="GO:0005615">
    <property type="term" value="C:extracellular space"/>
    <property type="evidence" value="ECO:0007669"/>
    <property type="project" value="TreeGrafter"/>
</dbReference>
<dbReference type="InterPro" id="IPR050208">
    <property type="entry name" value="MHC_class-I_related"/>
</dbReference>
<dbReference type="GO" id="GO:0009897">
    <property type="term" value="C:external side of plasma membrane"/>
    <property type="evidence" value="ECO:0007669"/>
    <property type="project" value="TreeGrafter"/>
</dbReference>
<comment type="caution">
    <text evidence="8">The sequence shown here is derived from an EMBL/GenBank/DDBJ whole genome shotgun (WGS) entry which is preliminary data.</text>
</comment>
<evidence type="ECO:0000256" key="3">
    <source>
        <dbReference type="ARBA" id="ARBA00022859"/>
    </source>
</evidence>
<dbReference type="Pfam" id="PF00129">
    <property type="entry name" value="MHC_I"/>
    <property type="match status" value="1"/>
</dbReference>
<keyword evidence="2" id="KW-0490">MHC I</keyword>
<dbReference type="GO" id="GO:0005102">
    <property type="term" value="F:signaling receptor binding"/>
    <property type="evidence" value="ECO:0007669"/>
    <property type="project" value="TreeGrafter"/>
</dbReference>
<dbReference type="GO" id="GO:0002476">
    <property type="term" value="P:antigen processing and presentation of endogenous peptide antigen via MHC class Ib"/>
    <property type="evidence" value="ECO:0007669"/>
    <property type="project" value="TreeGrafter"/>
</dbReference>
<feature type="domain" description="MHC class I-like antigen recognition-like" evidence="7">
    <location>
        <begin position="22"/>
        <end position="111"/>
    </location>
</feature>
<comment type="subcellular location">
    <subcellularLocation>
        <location evidence="1">Membrane</location>
        <topology evidence="1">Single-pass membrane protein</topology>
    </subcellularLocation>
</comment>
<keyword evidence="9" id="KW-1185">Reference proteome</keyword>
<evidence type="ECO:0000259" key="7">
    <source>
        <dbReference type="Pfam" id="PF00129"/>
    </source>
</evidence>
<name>A0A5E4D5P4_MARMO</name>
<dbReference type="PANTHER" id="PTHR16675:SF251">
    <property type="entry name" value="HLA CLASS I HISTOCOMPATIBILITY ANTIGEN, C ALPHA CHAIN"/>
    <property type="match status" value="1"/>
</dbReference>
<proteinExistence type="predicted"/>
<dbReference type="GO" id="GO:0042612">
    <property type="term" value="C:MHC class I protein complex"/>
    <property type="evidence" value="ECO:0007669"/>
    <property type="project" value="UniProtKB-KW"/>
</dbReference>
<keyword evidence="4" id="KW-0472">Membrane</keyword>
<dbReference type="InterPro" id="IPR011162">
    <property type="entry name" value="MHC_I/II-like_Ag-recog"/>
</dbReference>
<sequence>MEPGTLLLLILGYLDLTETWAGSHSLRHFDTSVSRPGHGEPRFISVGYVDHTQFVRLDSDAENPREEPRAPWIEQEGSDYWVRNTQKAKNAAQIERVNLNNLRCHYDQSEGVVRIPWATVYSKAVGPAATLRKRRRGLSQGFLYSFIFFFGGGDLRGGQGGDWADR</sequence>
<gene>
    <name evidence="8" type="ORF">MONAX_5E009369</name>
</gene>
<keyword evidence="5" id="KW-0325">Glycoprotein</keyword>
<keyword evidence="6" id="KW-0732">Signal</keyword>
<dbReference type="AlphaFoldDB" id="A0A5E4D5P4"/>
<keyword evidence="3" id="KW-0391">Immunity</keyword>
<evidence type="ECO:0000313" key="9">
    <source>
        <dbReference type="Proteomes" id="UP000335636"/>
    </source>
</evidence>
<reference evidence="8" key="1">
    <citation type="submission" date="2019-04" db="EMBL/GenBank/DDBJ databases">
        <authorList>
            <person name="Alioto T."/>
            <person name="Alioto T."/>
        </authorList>
    </citation>
    <scope>NUCLEOTIDE SEQUENCE [LARGE SCALE GENOMIC DNA]</scope>
</reference>
<dbReference type="GO" id="GO:0042605">
    <property type="term" value="F:peptide antigen binding"/>
    <property type="evidence" value="ECO:0007669"/>
    <property type="project" value="TreeGrafter"/>
</dbReference>